<evidence type="ECO:0000256" key="5">
    <source>
        <dbReference type="ARBA" id="ARBA00022801"/>
    </source>
</evidence>
<dbReference type="EMBL" id="JAGUCO010000010">
    <property type="protein sequence ID" value="MBS2099385.1"/>
    <property type="molecule type" value="Genomic_DNA"/>
</dbReference>
<dbReference type="Gene3D" id="2.60.40.1180">
    <property type="entry name" value="Golgi alpha-mannosidase II"/>
    <property type="match status" value="1"/>
</dbReference>
<name>A0ABS5JWV6_9BACT</name>
<dbReference type="Pfam" id="PF06964">
    <property type="entry name" value="Alpha-L-AF_C"/>
    <property type="match status" value="1"/>
</dbReference>
<dbReference type="PANTHER" id="PTHR31776">
    <property type="entry name" value="ALPHA-L-ARABINOFURANOSIDASE 1"/>
    <property type="match status" value="1"/>
</dbReference>
<organism evidence="7 8">
    <name type="scientific">Carboxylicivirga linearis</name>
    <dbReference type="NCBI Taxonomy" id="1628157"/>
    <lineage>
        <taxon>Bacteria</taxon>
        <taxon>Pseudomonadati</taxon>
        <taxon>Bacteroidota</taxon>
        <taxon>Bacteroidia</taxon>
        <taxon>Marinilabiliales</taxon>
        <taxon>Marinilabiliaceae</taxon>
        <taxon>Carboxylicivirga</taxon>
    </lineage>
</organism>
<evidence type="ECO:0000259" key="6">
    <source>
        <dbReference type="SMART" id="SM00813"/>
    </source>
</evidence>
<dbReference type="EC" id="3.2.1.55" evidence="3"/>
<keyword evidence="8" id="KW-1185">Reference proteome</keyword>
<dbReference type="InterPro" id="IPR051563">
    <property type="entry name" value="Glycosyl_Hydrolase_51"/>
</dbReference>
<reference evidence="7 8" key="1">
    <citation type="journal article" date="2015" name="Int. J. Syst. Evol. Microbiol.">
        <title>Carboxylicivirga linearis sp. nov., isolated from a sea cucumber culture pond.</title>
        <authorList>
            <person name="Wang F.Q."/>
            <person name="Zhou Y.X."/>
            <person name="Lin X.Z."/>
            <person name="Chen G.J."/>
            <person name="Du Z.J."/>
        </authorList>
    </citation>
    <scope>NUCLEOTIDE SEQUENCE [LARGE SCALE GENOMIC DNA]</scope>
    <source>
        <strain evidence="7 8">FB218</strain>
    </source>
</reference>
<sequence>MINPYLFIDNEGEWHCIWSLNEKVEQFALASSSDLYNWGRQYYPYIMEEGPIEKPEIHFNSEKEVYSITWLSEDQAYLSETTDFKTFSEAQKIDTDQRQDNRVSQYINGEKQTGVINKTDWATIQNLIVRYEWMKFKDQENAEKMKDDASRFGYLEELTADISFQPEKSKAISDKLIGVFFEDINYAADGGIYAELIQNRGFEYNLHDKLGRDKSWTHDKAWSVKGEGLTFTIDTVAPIHINNKHFAVLDVQQNGAALINEGFDGIAVKGGEQYNFSVFARSMDEAKYSAKVQLVAKDGTVVGETIIKNIKGNWAKKEAVIKATQTVNDAQLHIIPMQSGKLALDMISLFPKNTFKGRKNGLRKDLAQVVADIHPKFVRFPGGCVAHGDGIGNIYHWKNTIGPLEARKPNRNLWGYHQTAGLGYFEYFQYCEDIGAEPLPVVAAGVPCQNSGDCGHGQQGGIPMCEMDSYVQDVLDLIEWANGDKNTKWGKVRAEAGHPKPFNLKYLGVGNEDLITDIFEERFTMIYNAVKEKYPDIVVIGTVGPFYYGTDYVEGWDLATKLEVPMVDEHYYLPPGWFINNQDYYDRYDRSKPKVYLGEYASHLPNRHMNIETALSEALYLTAVERNADVVEMTSFAPLLAKHGHTQWNPDLIYFNNTEIHPTVDYYVQKLFGQNSGDEYIPNQINLSDSNTKAQKRVGVSMVKDSQTGDYIIKMANLLPIEVAANIDLNQFISEEAEVQINVLKGAPDDRKAVPSEETMTVKPDAVYSMPAYSFTVIRIPAQKK</sequence>
<evidence type="ECO:0000313" key="7">
    <source>
        <dbReference type="EMBL" id="MBS2099385.1"/>
    </source>
</evidence>
<comment type="similarity">
    <text evidence="2">Belongs to the glycosyl hydrolase 51 family.</text>
</comment>
<dbReference type="SMART" id="SM00813">
    <property type="entry name" value="Alpha-L-AF_C"/>
    <property type="match status" value="1"/>
</dbReference>
<proteinExistence type="inferred from homology"/>
<dbReference type="Proteomes" id="UP000708576">
    <property type="component" value="Unassembled WGS sequence"/>
</dbReference>
<keyword evidence="5" id="KW-0378">Hydrolase</keyword>
<keyword evidence="4" id="KW-0732">Signal</keyword>
<dbReference type="Gene3D" id="2.60.120.260">
    <property type="entry name" value="Galactose-binding domain-like"/>
    <property type="match status" value="1"/>
</dbReference>
<comment type="catalytic activity">
    <reaction evidence="1">
        <text>Hydrolysis of terminal non-reducing alpha-L-arabinofuranoside residues in alpha-L-arabinosides.</text>
        <dbReference type="EC" id="3.2.1.55"/>
    </reaction>
</comment>
<dbReference type="Pfam" id="PF22848">
    <property type="entry name" value="ASD1_dom"/>
    <property type="match status" value="1"/>
</dbReference>
<dbReference type="InterPro" id="IPR055235">
    <property type="entry name" value="ASD1_cat"/>
</dbReference>
<evidence type="ECO:0000256" key="1">
    <source>
        <dbReference type="ARBA" id="ARBA00001462"/>
    </source>
</evidence>
<evidence type="ECO:0000256" key="4">
    <source>
        <dbReference type="ARBA" id="ARBA00022729"/>
    </source>
</evidence>
<gene>
    <name evidence="7" type="ORF">KEM10_13910</name>
</gene>
<evidence type="ECO:0000256" key="3">
    <source>
        <dbReference type="ARBA" id="ARBA00012670"/>
    </source>
</evidence>
<comment type="caution">
    <text evidence="7">The sequence shown here is derived from an EMBL/GenBank/DDBJ whole genome shotgun (WGS) entry which is preliminary data.</text>
</comment>
<feature type="domain" description="Alpha-L-arabinofuranosidase C-terminal" evidence="6">
    <location>
        <begin position="598"/>
        <end position="774"/>
    </location>
</feature>
<dbReference type="SUPFAM" id="SSF51445">
    <property type="entry name" value="(Trans)glycosidases"/>
    <property type="match status" value="1"/>
</dbReference>
<evidence type="ECO:0000313" key="8">
    <source>
        <dbReference type="Proteomes" id="UP000708576"/>
    </source>
</evidence>
<dbReference type="Gene3D" id="3.20.20.80">
    <property type="entry name" value="Glycosidases"/>
    <property type="match status" value="1"/>
</dbReference>
<protein>
    <recommendedName>
        <fullName evidence="3">non-reducing end alpha-L-arabinofuranosidase</fullName>
        <ecNumber evidence="3">3.2.1.55</ecNumber>
    </recommendedName>
</protein>
<evidence type="ECO:0000256" key="2">
    <source>
        <dbReference type="ARBA" id="ARBA00007186"/>
    </source>
</evidence>
<accession>A0ABS5JWV6</accession>
<dbReference type="SUPFAM" id="SSF75005">
    <property type="entry name" value="Arabinanase/levansucrase/invertase"/>
    <property type="match status" value="1"/>
</dbReference>
<dbReference type="PANTHER" id="PTHR31776:SF26">
    <property type="entry name" value="SECRETED ARABINOSIDASE"/>
    <property type="match status" value="1"/>
</dbReference>
<dbReference type="InterPro" id="IPR010720">
    <property type="entry name" value="Alpha-L-AF_C"/>
</dbReference>
<dbReference type="InterPro" id="IPR023296">
    <property type="entry name" value="Glyco_hydro_beta-prop_sf"/>
</dbReference>
<dbReference type="InterPro" id="IPR017853">
    <property type="entry name" value="GH"/>
</dbReference>
<dbReference type="InterPro" id="IPR013780">
    <property type="entry name" value="Glyco_hydro_b"/>
</dbReference>